<dbReference type="CDD" id="cd07067">
    <property type="entry name" value="HP_PGM_like"/>
    <property type="match status" value="1"/>
</dbReference>
<dbReference type="InterPro" id="IPR055414">
    <property type="entry name" value="LRR_R13L4/SHOC2-like"/>
</dbReference>
<keyword evidence="11" id="KW-0325">Glycoprotein</keyword>
<dbReference type="FunFam" id="3.40.50.1240:FF:000066">
    <property type="entry name" value="Phosphoglycerate mutase-like protein 1"/>
    <property type="match status" value="1"/>
</dbReference>
<dbReference type="AlphaFoldDB" id="A0A6A6L8U0"/>
<evidence type="ECO:0000259" key="15">
    <source>
        <dbReference type="Pfam" id="PF08263"/>
    </source>
</evidence>
<keyword evidence="6" id="KW-0732">Signal</keyword>
<comment type="similarity">
    <text evidence="12">Belongs to the phosphoglycerate mutase family.</text>
</comment>
<evidence type="ECO:0000256" key="4">
    <source>
        <dbReference type="ARBA" id="ARBA00022614"/>
    </source>
</evidence>
<dbReference type="FunFam" id="3.80.10.10:FF:000129">
    <property type="entry name" value="Leucine-rich repeat receptor-like kinase"/>
    <property type="match status" value="1"/>
</dbReference>
<evidence type="ECO:0000256" key="10">
    <source>
        <dbReference type="ARBA" id="ARBA00023170"/>
    </source>
</evidence>
<dbReference type="SUPFAM" id="SSF52047">
    <property type="entry name" value="RNI-like"/>
    <property type="match status" value="1"/>
</dbReference>
<comment type="subcellular location">
    <subcellularLocation>
        <location evidence="1">Cell membrane</location>
        <topology evidence="1">Single-pass type I membrane protein</topology>
    </subcellularLocation>
</comment>
<comment type="similarity">
    <text evidence="2">Belongs to the RLP family.</text>
</comment>
<name>A0A6A6L8U0_HEVBR</name>
<feature type="domain" description="Leucine-rich repeat-containing N-terminal plant-type" evidence="15">
    <location>
        <begin position="58"/>
        <end position="95"/>
    </location>
</feature>
<dbReference type="Proteomes" id="UP000467840">
    <property type="component" value="Chromosome 7"/>
</dbReference>
<dbReference type="FunFam" id="3.80.10.10:FF:000299">
    <property type="entry name" value="Piriformospora indica-insensitive protein 2"/>
    <property type="match status" value="1"/>
</dbReference>
<comment type="caution">
    <text evidence="17">The sequence shown here is derived from an EMBL/GenBank/DDBJ whole genome shotgun (WGS) entry which is preliminary data.</text>
</comment>
<dbReference type="Gene3D" id="3.40.50.1240">
    <property type="entry name" value="Phosphoglycerate mutase-like"/>
    <property type="match status" value="1"/>
</dbReference>
<keyword evidence="8 14" id="KW-1133">Transmembrane helix</keyword>
<dbReference type="FunFam" id="3.80.10.10:FF:001347">
    <property type="entry name" value="LRR receptor-like serine/threonine-protein kinase GSO2"/>
    <property type="match status" value="1"/>
</dbReference>
<dbReference type="Pfam" id="PF00560">
    <property type="entry name" value="LRR_1"/>
    <property type="match status" value="12"/>
</dbReference>
<dbReference type="EMBL" id="JAAGAX010000013">
    <property type="protein sequence ID" value="KAF2296513.1"/>
    <property type="molecule type" value="Genomic_DNA"/>
</dbReference>
<gene>
    <name evidence="17" type="ORF">GH714_040493</name>
</gene>
<dbReference type="PANTHER" id="PTHR27000:SF783">
    <property type="entry name" value="MALECTIN DOMAIN-CONTAINING PROTEIN"/>
    <property type="match status" value="1"/>
</dbReference>
<keyword evidence="4" id="KW-0433">Leucine-rich repeat</keyword>
<evidence type="ECO:0000256" key="7">
    <source>
        <dbReference type="ARBA" id="ARBA00022737"/>
    </source>
</evidence>
<dbReference type="Pfam" id="PF08263">
    <property type="entry name" value="LRRNT_2"/>
    <property type="match status" value="1"/>
</dbReference>
<dbReference type="InterPro" id="IPR029033">
    <property type="entry name" value="His_PPase_superfam"/>
</dbReference>
<keyword evidence="7" id="KW-0677">Repeat</keyword>
<keyword evidence="18" id="KW-1185">Reference proteome</keyword>
<dbReference type="Gene3D" id="3.80.10.10">
    <property type="entry name" value="Ribonuclease Inhibitor"/>
    <property type="match status" value="6"/>
</dbReference>
<dbReference type="FunFam" id="3.80.10.10:FF:000041">
    <property type="entry name" value="LRR receptor-like serine/threonine-protein kinase ERECTA"/>
    <property type="match status" value="1"/>
</dbReference>
<evidence type="ECO:0000256" key="8">
    <source>
        <dbReference type="ARBA" id="ARBA00022989"/>
    </source>
</evidence>
<feature type="transmembrane region" description="Helical" evidence="14">
    <location>
        <begin position="31"/>
        <end position="49"/>
    </location>
</feature>
<feature type="transmembrane region" description="Helical" evidence="14">
    <location>
        <begin position="6"/>
        <end position="24"/>
    </location>
</feature>
<dbReference type="PANTHER" id="PTHR27000">
    <property type="entry name" value="LEUCINE-RICH REPEAT RECEPTOR-LIKE PROTEIN KINASE FAMILY PROTEIN-RELATED"/>
    <property type="match status" value="1"/>
</dbReference>
<keyword evidence="3" id="KW-1003">Cell membrane</keyword>
<dbReference type="InterPro" id="IPR032675">
    <property type="entry name" value="LRR_dom_sf"/>
</dbReference>
<evidence type="ECO:0000259" key="16">
    <source>
        <dbReference type="Pfam" id="PF23598"/>
    </source>
</evidence>
<evidence type="ECO:0000256" key="3">
    <source>
        <dbReference type="ARBA" id="ARBA00022475"/>
    </source>
</evidence>
<feature type="domain" description="Disease resistance R13L4/SHOC-2-like LRR" evidence="16">
    <location>
        <begin position="416"/>
        <end position="570"/>
    </location>
</feature>
<evidence type="ECO:0000256" key="13">
    <source>
        <dbReference type="ARBA" id="ARBA00059109"/>
    </source>
</evidence>
<evidence type="ECO:0000313" key="18">
    <source>
        <dbReference type="Proteomes" id="UP000467840"/>
    </source>
</evidence>
<keyword evidence="5 14" id="KW-0812">Transmembrane</keyword>
<dbReference type="InterPro" id="IPR013078">
    <property type="entry name" value="His_Pase_superF_clade-1"/>
</dbReference>
<dbReference type="InterPro" id="IPR003591">
    <property type="entry name" value="Leu-rich_rpt_typical-subtyp"/>
</dbReference>
<proteinExistence type="inferred from homology"/>
<protein>
    <submittedName>
        <fullName evidence="17">Uncharacterized protein</fullName>
    </submittedName>
</protein>
<sequence>MDSIYIGVTWFVVITIVQKSYALVMKTISELFIVLPVICLTAGEFVLSGKAQMVDCNGSDREALLDVKKGLEDSEDRISSWKGSNCCQWWGIVCDKSSGAVVTVDLHNPYPPGYDASGRYGRWNLSGEIRPSLTKLKSLRYLDLSFNTFNGTIPDFLSSLENLQYLNLSNAGFSGAVPPNLGNLSRLQYLDLSSSFPDYLSVSNFEWVTGLVSLKYLEMTESNLSMVGLGWIEAFSKLPRLTELHLPSCGLSTFTSTLAFVNFTSLAVLDLHGNEFNSMLPSWLVNISSLVSIDISSSSLYGRIPLGFGELINLQSLKLDNNYNLTASCSQLLSGSWGSIEVLDFALNNLHGRLPASLGNMTFLTYLNLFHNNVKGRIPSSIGKLCNLQYINLSVNNLTGSLPEFLEGIESCPSKGPLPSLQDFDCSENKLTGNLPDWLGQLTSLVELNLQWNSLQGPIPASLGNLQHLSQLWLEANKLNGTLPESLGQLSNLSTLDVSINELTGIISEVHFSRLSKLQFLLLSANSFILNVSSDWIPPFQLQYLEIGSCHLGPLFPEWLRSQKELKYLHFPNASVSGSIPEWFWEMSGNLSVLNISFNQFEGQLPNPLNIAPSALVDLSSNHFCGPIPLPSDGINLLDLSNNQFSGPIPDNIGKIMPMLVFLSLSNNQITSEVPDSIGEMKSLQVIDLSRNNLMGVIPPSIGNSSFLSVLDLQNNNFSGEIPASLGQLSLLRTLHLSNNRFSGEFPSSLQNLSCLETLDLGNNRFTGNIPPWIGQAFPHLRILSLRSNNFFGEIPLLLSNLSSLQVLDLAENKLNCTIPASFGDLKAMARQQTVNIYLFYGSYMTQYYQENLAVNMFSCRYGLSRSKFVSIAPLQNSSPGRPRLPSFLAFARKTRHSGLIKPCIQVRHAQGMHNVEGDKNYKACLSPEYFDAQLTQLGWQQVDNLRRHVRTCGLSKRIDLVIASPLLRTLQTAVGVFGGDSYTDRTDALPLMVANAGNSGRAAISSLNSPPFIAVELCREHFGVHPCDKRRNVSDYQFLFPAIDFSLIETDEDVLWKANVRETTEELTARGLKFMNWLWTRKEKEIAIVTHSGFLFHTLNAFGNDCNPLLKKKYAIVVQSFTNCELRSMVIVDRSMTGSDPATTNYTGKIPRGLDLPSDAWRR</sequence>
<evidence type="ECO:0000256" key="9">
    <source>
        <dbReference type="ARBA" id="ARBA00023136"/>
    </source>
</evidence>
<dbReference type="SUPFAM" id="SSF52058">
    <property type="entry name" value="L domain-like"/>
    <property type="match status" value="2"/>
</dbReference>
<evidence type="ECO:0000256" key="1">
    <source>
        <dbReference type="ARBA" id="ARBA00004251"/>
    </source>
</evidence>
<evidence type="ECO:0000256" key="14">
    <source>
        <dbReference type="SAM" id="Phobius"/>
    </source>
</evidence>
<dbReference type="Pfam" id="PF23598">
    <property type="entry name" value="LRR_14"/>
    <property type="match status" value="1"/>
</dbReference>
<dbReference type="InterPro" id="IPR001611">
    <property type="entry name" value="Leu-rich_rpt"/>
</dbReference>
<dbReference type="SUPFAM" id="SSF53254">
    <property type="entry name" value="Phosphoglycerate mutase-like"/>
    <property type="match status" value="1"/>
</dbReference>
<evidence type="ECO:0000256" key="5">
    <source>
        <dbReference type="ARBA" id="ARBA00022692"/>
    </source>
</evidence>
<dbReference type="GO" id="GO:0005886">
    <property type="term" value="C:plasma membrane"/>
    <property type="evidence" value="ECO:0007669"/>
    <property type="project" value="UniProtKB-SubCell"/>
</dbReference>
<dbReference type="InterPro" id="IPR013210">
    <property type="entry name" value="LRR_N_plant-typ"/>
</dbReference>
<keyword evidence="10" id="KW-0675">Receptor</keyword>
<evidence type="ECO:0000256" key="12">
    <source>
        <dbReference type="ARBA" id="ARBA00038362"/>
    </source>
</evidence>
<dbReference type="FunFam" id="3.80.10.10:FF:000095">
    <property type="entry name" value="LRR receptor-like serine/threonine-protein kinase GSO1"/>
    <property type="match status" value="1"/>
</dbReference>
<evidence type="ECO:0000313" key="17">
    <source>
        <dbReference type="EMBL" id="KAF2296513.1"/>
    </source>
</evidence>
<accession>A0A6A6L8U0</accession>
<reference evidence="17 18" key="1">
    <citation type="journal article" date="2020" name="Mol. Plant">
        <title>The Chromosome-Based Rubber Tree Genome Provides New Insights into Spurge Genome Evolution and Rubber Biosynthesis.</title>
        <authorList>
            <person name="Liu J."/>
            <person name="Shi C."/>
            <person name="Shi C.C."/>
            <person name="Li W."/>
            <person name="Zhang Q.J."/>
            <person name="Zhang Y."/>
            <person name="Li K."/>
            <person name="Lu H.F."/>
            <person name="Shi C."/>
            <person name="Zhu S.T."/>
            <person name="Xiao Z.Y."/>
            <person name="Nan H."/>
            <person name="Yue Y."/>
            <person name="Zhu X.G."/>
            <person name="Wu Y."/>
            <person name="Hong X.N."/>
            <person name="Fan G.Y."/>
            <person name="Tong Y."/>
            <person name="Zhang D."/>
            <person name="Mao C.L."/>
            <person name="Liu Y.L."/>
            <person name="Hao S.J."/>
            <person name="Liu W.Q."/>
            <person name="Lv M.Q."/>
            <person name="Zhang H.B."/>
            <person name="Liu Y."/>
            <person name="Hu-Tang G.R."/>
            <person name="Wang J.P."/>
            <person name="Wang J.H."/>
            <person name="Sun Y.H."/>
            <person name="Ni S.B."/>
            <person name="Chen W.B."/>
            <person name="Zhang X.C."/>
            <person name="Jiao Y.N."/>
            <person name="Eichler E.E."/>
            <person name="Li G.H."/>
            <person name="Liu X."/>
            <person name="Gao L.Z."/>
        </authorList>
    </citation>
    <scope>NUCLEOTIDE SEQUENCE [LARGE SCALE GENOMIC DNA]</scope>
    <source>
        <strain evidence="18">cv. GT1</strain>
        <tissue evidence="17">Leaf</tissue>
    </source>
</reference>
<evidence type="ECO:0000256" key="6">
    <source>
        <dbReference type="ARBA" id="ARBA00022729"/>
    </source>
</evidence>
<organism evidence="17 18">
    <name type="scientific">Hevea brasiliensis</name>
    <name type="common">Para rubber tree</name>
    <name type="synonym">Siphonia brasiliensis</name>
    <dbReference type="NCBI Taxonomy" id="3981"/>
    <lineage>
        <taxon>Eukaryota</taxon>
        <taxon>Viridiplantae</taxon>
        <taxon>Streptophyta</taxon>
        <taxon>Embryophyta</taxon>
        <taxon>Tracheophyta</taxon>
        <taxon>Spermatophyta</taxon>
        <taxon>Magnoliopsida</taxon>
        <taxon>eudicotyledons</taxon>
        <taxon>Gunneridae</taxon>
        <taxon>Pentapetalae</taxon>
        <taxon>rosids</taxon>
        <taxon>fabids</taxon>
        <taxon>Malpighiales</taxon>
        <taxon>Euphorbiaceae</taxon>
        <taxon>Crotonoideae</taxon>
        <taxon>Micrandreae</taxon>
        <taxon>Hevea</taxon>
    </lineage>
</organism>
<evidence type="ECO:0000256" key="11">
    <source>
        <dbReference type="ARBA" id="ARBA00023180"/>
    </source>
</evidence>
<evidence type="ECO:0000256" key="2">
    <source>
        <dbReference type="ARBA" id="ARBA00009592"/>
    </source>
</evidence>
<dbReference type="SMART" id="SM00369">
    <property type="entry name" value="LRR_TYP"/>
    <property type="match status" value="11"/>
</dbReference>
<comment type="function">
    <text evidence="13">May play a role in carbohydrates metabolism.</text>
</comment>
<keyword evidence="9 14" id="KW-0472">Membrane</keyword>